<dbReference type="AlphaFoldDB" id="A0A1G8JNN3"/>
<dbReference type="RefSeq" id="WP_028111267.1">
    <property type="nucleotide sequence ID" value="NZ_FNEM01000001.1"/>
</dbReference>
<organism evidence="1 2">
    <name type="scientific">Ferrimonas sediminum</name>
    <dbReference type="NCBI Taxonomy" id="718193"/>
    <lineage>
        <taxon>Bacteria</taxon>
        <taxon>Pseudomonadati</taxon>
        <taxon>Pseudomonadota</taxon>
        <taxon>Gammaproteobacteria</taxon>
        <taxon>Alteromonadales</taxon>
        <taxon>Ferrimonadaceae</taxon>
        <taxon>Ferrimonas</taxon>
    </lineage>
</organism>
<accession>A0A1G8JNN3</accession>
<evidence type="ECO:0000313" key="2">
    <source>
        <dbReference type="Proteomes" id="UP000199527"/>
    </source>
</evidence>
<dbReference type="OrthoDB" id="6198158at2"/>
<keyword evidence="2" id="KW-1185">Reference proteome</keyword>
<dbReference type="NCBIfam" id="NF008362">
    <property type="entry name" value="PRK11152.1"/>
    <property type="match status" value="1"/>
</dbReference>
<dbReference type="InterPro" id="IPR045865">
    <property type="entry name" value="ACT-like_dom_sf"/>
</dbReference>
<dbReference type="EMBL" id="FNEM01000001">
    <property type="protein sequence ID" value="SDI32772.1"/>
    <property type="molecule type" value="Genomic_DNA"/>
</dbReference>
<dbReference type="Pfam" id="PF13710">
    <property type="entry name" value="ACT_5"/>
    <property type="match status" value="1"/>
</dbReference>
<dbReference type="Gene3D" id="3.30.70.260">
    <property type="match status" value="1"/>
</dbReference>
<dbReference type="Proteomes" id="UP000199527">
    <property type="component" value="Unassembled WGS sequence"/>
</dbReference>
<proteinExistence type="predicted"/>
<sequence length="83" mass="9615">MSQHTLYIEMNPAPEVLERVLRVTRHRGFTVCHMHMSSMDRKANIAVTVDSERPIEHLTKQLDKLFDVQNCRLEISQARIANG</sequence>
<gene>
    <name evidence="1" type="ORF">SAMN04488540_101107</name>
</gene>
<dbReference type="SUPFAM" id="SSF55021">
    <property type="entry name" value="ACT-like"/>
    <property type="match status" value="1"/>
</dbReference>
<protein>
    <submittedName>
        <fullName evidence="1">Acetolactate synthase, small subunit</fullName>
    </submittedName>
</protein>
<name>A0A1G8JNN3_9GAMM</name>
<reference evidence="2" key="1">
    <citation type="submission" date="2016-10" db="EMBL/GenBank/DDBJ databases">
        <authorList>
            <person name="Varghese N."/>
            <person name="Submissions S."/>
        </authorList>
    </citation>
    <scope>NUCLEOTIDE SEQUENCE [LARGE SCALE GENOMIC DNA]</scope>
    <source>
        <strain evidence="2">DSM 23317</strain>
    </source>
</reference>
<evidence type="ECO:0000313" key="1">
    <source>
        <dbReference type="EMBL" id="SDI32772.1"/>
    </source>
</evidence>